<dbReference type="Pfam" id="PF01504">
    <property type="entry name" value="PIP5K"/>
    <property type="match status" value="1"/>
</dbReference>
<dbReference type="InterPro" id="IPR027483">
    <property type="entry name" value="PInositol-4-P-4/5-kinase_C_sf"/>
</dbReference>
<dbReference type="InterPro" id="IPR027409">
    <property type="entry name" value="GroEL-like_apical_dom_sf"/>
</dbReference>
<dbReference type="FunFam" id="3.30.810.10:FF:000001">
    <property type="entry name" value="1-phosphatidylinositol 3-phosphate 5-kinase FAB1"/>
    <property type="match status" value="1"/>
</dbReference>
<reference evidence="9 10" key="1">
    <citation type="submission" date="2020-05" db="EMBL/GenBank/DDBJ databases">
        <title>WGS assembly of Panicum virgatum.</title>
        <authorList>
            <person name="Lovell J.T."/>
            <person name="Jenkins J."/>
            <person name="Shu S."/>
            <person name="Juenger T.E."/>
            <person name="Schmutz J."/>
        </authorList>
    </citation>
    <scope>NUCLEOTIDE SEQUENCE [LARGE SCALE GENOMIC DNA]</scope>
    <source>
        <strain evidence="10">cv. AP13</strain>
    </source>
</reference>
<dbReference type="AlphaFoldDB" id="A0A8T0VK47"/>
<dbReference type="InterPro" id="IPR002498">
    <property type="entry name" value="PInositol-4-P-4/5-kinase_core"/>
</dbReference>
<dbReference type="SMART" id="SM00330">
    <property type="entry name" value="PIPKc"/>
    <property type="match status" value="1"/>
</dbReference>
<dbReference type="InterPro" id="IPR027410">
    <property type="entry name" value="TCP-1-like_intermed_sf"/>
</dbReference>
<comment type="caution">
    <text evidence="9">The sequence shown here is derived from an EMBL/GenBank/DDBJ whole genome shotgun (WGS) entry which is preliminary data.</text>
</comment>
<dbReference type="SUPFAM" id="SSF56104">
    <property type="entry name" value="SAICAR synthase-like"/>
    <property type="match status" value="1"/>
</dbReference>
<dbReference type="InterPro" id="IPR002423">
    <property type="entry name" value="Cpn60/GroEL/TCP-1"/>
</dbReference>
<dbReference type="Pfam" id="PF00118">
    <property type="entry name" value="Cpn60_TCP1"/>
    <property type="match status" value="1"/>
</dbReference>
<keyword evidence="4 6" id="KW-0418">Kinase</keyword>
<evidence type="ECO:0000256" key="6">
    <source>
        <dbReference type="PROSITE-ProRule" id="PRU00781"/>
    </source>
</evidence>
<feature type="compositionally biased region" description="Low complexity" evidence="7">
    <location>
        <begin position="9"/>
        <end position="20"/>
    </location>
</feature>
<dbReference type="FunFam" id="3.30.800.10:FF:000008">
    <property type="entry name" value="Putative 1-phosphatidylinositol-3-phosphate 5-kinase FAB1D"/>
    <property type="match status" value="1"/>
</dbReference>
<keyword evidence="10" id="KW-1185">Reference proteome</keyword>
<dbReference type="GO" id="GO:0010008">
    <property type="term" value="C:endosome membrane"/>
    <property type="evidence" value="ECO:0007669"/>
    <property type="project" value="TreeGrafter"/>
</dbReference>
<dbReference type="EMBL" id="CM029040">
    <property type="protein sequence ID" value="KAG2633694.1"/>
    <property type="molecule type" value="Genomic_DNA"/>
</dbReference>
<name>A0A8T0VK47_PANVG</name>
<dbReference type="GO" id="GO:0046854">
    <property type="term" value="P:phosphatidylinositol phosphate biosynthetic process"/>
    <property type="evidence" value="ECO:0007669"/>
    <property type="project" value="TreeGrafter"/>
</dbReference>
<evidence type="ECO:0000256" key="4">
    <source>
        <dbReference type="ARBA" id="ARBA00022777"/>
    </source>
</evidence>
<dbReference type="EC" id="2.7.1.150" evidence="1"/>
<feature type="region of interest" description="Disordered" evidence="7">
    <location>
        <begin position="1"/>
        <end position="22"/>
    </location>
</feature>
<sequence length="1273" mass="144377">MKDDFDTVSDNSAESENNSSGWARSSFNINLAERSKESHEDQLQKVMSEVMNGQFKILVSRFLAAEGFSISDGGTEKNWLDIVASLSWDAALLVKPDANSGNAMDPGLYVKVKCIPSGSYQQSEVIGKCQPDVILVEKVVSRNVNEHVQKLGVTVVSDMNMRRLERIARCTGSPIVSLQNVLTKPSIIKQCESLHFEKFVEEHNITGEDGRKSLKTFLFLEGFPRPLGCTILLKGAAREELKKIKRVLHFTVFAAYHLILETSFFADQKLFTTDKPTTGKEKCFKTNALHLDPCYDSSENSDTMKHPTCDDQYANQEKFIHTERPILLHLHDNKTMTPEDPAVHIDSKGIWSYPSLPVSVPSTNFMQDTPSSDYAVSNTCDGFDGSSFMDTSKEVQKKQLSGEKFQEKANGICAESGASLNTQDILISMSCQHIRNQVVCERSHLSRITYYGYFDTSLGRYLQDTLLNEKHSCLSCGESPEAHMYSYTHHNGTLTVLVKRLPLESSLSGEAQGRIWMWTRCLRCSAKPTNRVIISSSARNLSFGKFLELSFSTHSAAKKLSSCGHLLHRDCLRFFGFGSRVAMFIYSSVEIYSTCKPPLTLEFNNRNKKDWLDVEVNNVHLKWKQLFSEIENGIQDLRSRYTTQTMGEGTNVSVYEVLLLEVTRMLTQEKNEVEVSLKAFNQVATPESFAHEILGLNWLYQQLLLGFYIWDLRLLHILQYTKINTVSSDNSIHERTVKSELKNSGSIALQDTPLMKNIGTERNEATISSSSSFDDSCCNKILDKAQLIDNLIIKEHELPVYQDHNVRSSLSSPGEATENGSHQFEATVEIANEFCLEKSPYTNHEQPAASKVNEIYRVVIPSDDAGKWVWNQFSHLELEYKKELQGGSLYKFHLINKYTPCSSSLTQLKRQMDLGHFIVGRGGNILSIAEEEVSSIIAVALTISEQQGFSSEAASSNLDRNASMLSSILASKISPEESTSGFYDSFLSAFKDLHPEIDLNNEKIALRSKYTVVCIYAKQFHDLRKICCPSELAYISSISRCKHWDAQGGKSKVFFAKSMDDRFIIKQIKKTEFDSFLKFGLEYFKHFGVSEVSNNPTCLAKILGIYQVKETRNGKETRANFMVMENLLFGHNILRRYDLKGALFSRYISDSKNPEMVLLDQNFIEDMRTMPIYIEGKTKNLMERAIWNDTAFLSNMNVMDYSLFVGVDKQKKELVFGIIDYLRQYTWDKQLESWVKTSLFVPKNLSPTVISPREYKIRFRAFMSQYFLSVPDA</sequence>
<evidence type="ECO:0000256" key="3">
    <source>
        <dbReference type="ARBA" id="ARBA00022741"/>
    </source>
</evidence>
<keyword evidence="3 6" id="KW-0547">Nucleotide-binding</keyword>
<protein>
    <recommendedName>
        <fullName evidence="1">1-phosphatidylinositol-3-phosphate 5-kinase</fullName>
        <ecNumber evidence="1">2.7.1.150</ecNumber>
    </recommendedName>
</protein>
<gene>
    <name evidence="9" type="ORF">PVAP13_2NG029300</name>
</gene>
<dbReference type="SUPFAM" id="SSF52029">
    <property type="entry name" value="GroEL apical domain-like"/>
    <property type="match status" value="1"/>
</dbReference>
<evidence type="ECO:0000256" key="1">
    <source>
        <dbReference type="ARBA" id="ARBA00012009"/>
    </source>
</evidence>
<dbReference type="Gene3D" id="3.30.810.10">
    <property type="entry name" value="2-Layer Sandwich"/>
    <property type="match status" value="1"/>
</dbReference>
<proteinExistence type="predicted"/>
<dbReference type="Proteomes" id="UP000823388">
    <property type="component" value="Chromosome 2N"/>
</dbReference>
<accession>A0A8T0VK47</accession>
<keyword evidence="5 6" id="KW-0067">ATP-binding</keyword>
<evidence type="ECO:0000256" key="5">
    <source>
        <dbReference type="ARBA" id="ARBA00022840"/>
    </source>
</evidence>
<dbReference type="PANTHER" id="PTHR45748">
    <property type="entry name" value="1-PHOSPHATIDYLINOSITOL 3-PHOSPHATE 5-KINASE-RELATED"/>
    <property type="match status" value="1"/>
</dbReference>
<feature type="domain" description="PIPK" evidence="8">
    <location>
        <begin position="950"/>
        <end position="1267"/>
    </location>
</feature>
<dbReference type="GO" id="GO:0005524">
    <property type="term" value="F:ATP binding"/>
    <property type="evidence" value="ECO:0007669"/>
    <property type="project" value="UniProtKB-UniRule"/>
</dbReference>
<evidence type="ECO:0000256" key="7">
    <source>
        <dbReference type="SAM" id="MobiDB-lite"/>
    </source>
</evidence>
<dbReference type="InterPro" id="IPR044769">
    <property type="entry name" value="PIKfyve_PIPKc"/>
</dbReference>
<evidence type="ECO:0000259" key="8">
    <source>
        <dbReference type="PROSITE" id="PS51455"/>
    </source>
</evidence>
<dbReference type="Gene3D" id="3.50.7.10">
    <property type="entry name" value="GroEL"/>
    <property type="match status" value="1"/>
</dbReference>
<evidence type="ECO:0000313" key="10">
    <source>
        <dbReference type="Proteomes" id="UP000823388"/>
    </source>
</evidence>
<organism evidence="9 10">
    <name type="scientific">Panicum virgatum</name>
    <name type="common">Blackwell switchgrass</name>
    <dbReference type="NCBI Taxonomy" id="38727"/>
    <lineage>
        <taxon>Eukaryota</taxon>
        <taxon>Viridiplantae</taxon>
        <taxon>Streptophyta</taxon>
        <taxon>Embryophyta</taxon>
        <taxon>Tracheophyta</taxon>
        <taxon>Spermatophyta</taxon>
        <taxon>Magnoliopsida</taxon>
        <taxon>Liliopsida</taxon>
        <taxon>Poales</taxon>
        <taxon>Poaceae</taxon>
        <taxon>PACMAD clade</taxon>
        <taxon>Panicoideae</taxon>
        <taxon>Panicodae</taxon>
        <taxon>Paniceae</taxon>
        <taxon>Panicinae</taxon>
        <taxon>Panicum</taxon>
        <taxon>Panicum sect. Hiantes</taxon>
    </lineage>
</organism>
<dbReference type="InterPro" id="IPR027484">
    <property type="entry name" value="PInositol-4-P-5-kinase_N"/>
</dbReference>
<dbReference type="GO" id="GO:0000285">
    <property type="term" value="F:1-phosphatidylinositol-3-phosphate 5-kinase activity"/>
    <property type="evidence" value="ECO:0007669"/>
    <property type="project" value="UniProtKB-EC"/>
</dbReference>
<dbReference type="PANTHER" id="PTHR45748:SF8">
    <property type="entry name" value="1-PHOSPHATIDYLINOSITOL-3-PHOSPHATE 5-KINASE"/>
    <property type="match status" value="1"/>
</dbReference>
<evidence type="ECO:0000256" key="2">
    <source>
        <dbReference type="ARBA" id="ARBA00022679"/>
    </source>
</evidence>
<dbReference type="Gene3D" id="3.30.800.10">
    <property type="entry name" value="Phosphatidylinositol Phosphate Kinase II Beta"/>
    <property type="match status" value="1"/>
</dbReference>
<dbReference type="PROSITE" id="PS51455">
    <property type="entry name" value="PIPK"/>
    <property type="match status" value="1"/>
</dbReference>
<dbReference type="SUPFAM" id="SSF54849">
    <property type="entry name" value="GroEL-intermediate domain like"/>
    <property type="match status" value="1"/>
</dbReference>
<evidence type="ECO:0000313" key="9">
    <source>
        <dbReference type="EMBL" id="KAG2633694.1"/>
    </source>
</evidence>
<keyword evidence="2 6" id="KW-0808">Transferase</keyword>
<dbReference type="CDD" id="cd17300">
    <property type="entry name" value="PIPKc_PIKfyve"/>
    <property type="match status" value="1"/>
</dbReference>